<evidence type="ECO:0000313" key="3">
    <source>
        <dbReference type="EMBL" id="WVO22205.1"/>
    </source>
</evidence>
<reference evidence="3 4" key="1">
    <citation type="submission" date="2024-01" db="EMBL/GenBank/DDBJ databases">
        <title>Comparative genomics of Cryptococcus and Kwoniella reveals pathogenesis evolution and contrasting modes of karyotype evolution via chromosome fusion or intercentromeric recombination.</title>
        <authorList>
            <person name="Coelho M.A."/>
            <person name="David-Palma M."/>
            <person name="Shea T."/>
            <person name="Bowers K."/>
            <person name="McGinley-Smith S."/>
            <person name="Mohammad A.W."/>
            <person name="Gnirke A."/>
            <person name="Yurkov A.M."/>
            <person name="Nowrousian M."/>
            <person name="Sun S."/>
            <person name="Cuomo C.A."/>
            <person name="Heitman J."/>
        </authorList>
    </citation>
    <scope>NUCLEOTIDE SEQUENCE [LARGE SCALE GENOMIC DNA]</scope>
    <source>
        <strain evidence="3 4">7685027</strain>
    </source>
</reference>
<accession>A0ABZ2AUJ8</accession>
<organism evidence="3 4">
    <name type="scientific">Cryptococcus decagattii</name>
    <dbReference type="NCBI Taxonomy" id="1859122"/>
    <lineage>
        <taxon>Eukaryota</taxon>
        <taxon>Fungi</taxon>
        <taxon>Dikarya</taxon>
        <taxon>Basidiomycota</taxon>
        <taxon>Agaricomycotina</taxon>
        <taxon>Tremellomycetes</taxon>
        <taxon>Tremellales</taxon>
        <taxon>Cryptococcaceae</taxon>
        <taxon>Cryptococcus</taxon>
        <taxon>Cryptococcus gattii species complex</taxon>
    </lineage>
</organism>
<feature type="compositionally biased region" description="Low complexity" evidence="1">
    <location>
        <begin position="509"/>
        <end position="531"/>
    </location>
</feature>
<proteinExistence type="predicted"/>
<protein>
    <submittedName>
        <fullName evidence="3">Uncharacterized protein</fullName>
    </submittedName>
</protein>
<sequence>MPEDLSFLDQLEDWLEAQIPNNLHDLPSKMFDTVEKLTNDIFETLNVHGPPSISIPFPPFGGKEVPHAPPPPPPLPNSTISCCQGMVHRSGRFVKTHPIAVGAAISVGLGFTGLMAYHGAGFFAKGRKERRQFGVNGVVRDGMLKEAIVILAPSPMPPILVPLAATLLRSGYIVLIAVTNNRDAQSLEKRLNGLEERSALRVLVYDPDDPSTFPPFHRSLLATLTLRFPVNGRYTAGDPYNPQPSQLAHIHAFLSLYPLHPSPPSQPGALPALPTLLAPNPDGSKPMLVNFYPSGSVPTTPITFASQILSSNHVLLGRNLAASSGARIVSIYVGDVDLPTLPAILSHGRTLSRRQIAKERLAQVASPQQKVSIIRDYIYGSFNAVFSAVIGTLGLGTAVRDYKTFEMGVLRAIKSSHGRLFFIGQRSFLPFFVAHLPIPSPFLPPLLAYLPAMPSCTGPVASEPVKSAGYKNKTSMAKQGDTSRQDSNGEKERLSASDGSEHEAGEDLVSSVHTGTSTSSRGVCSESSEGASGLGGSWFLRCGEVIWIGVGVRSICWLVILRFICHASPKQAVD</sequence>
<evidence type="ECO:0000313" key="4">
    <source>
        <dbReference type="Proteomes" id="UP001432216"/>
    </source>
</evidence>
<dbReference type="RefSeq" id="XP_064721444.1">
    <property type="nucleotide sequence ID" value="XM_064865372.1"/>
</dbReference>
<keyword evidence="2" id="KW-0472">Membrane</keyword>
<dbReference type="Proteomes" id="UP001432216">
    <property type="component" value="Chromosome 5"/>
</dbReference>
<keyword evidence="2" id="KW-1133">Transmembrane helix</keyword>
<dbReference type="GeneID" id="89990307"/>
<evidence type="ECO:0000256" key="1">
    <source>
        <dbReference type="SAM" id="MobiDB-lite"/>
    </source>
</evidence>
<feature type="region of interest" description="Disordered" evidence="1">
    <location>
        <begin position="471"/>
        <end position="532"/>
    </location>
</feature>
<feature type="transmembrane region" description="Helical" evidence="2">
    <location>
        <begin position="377"/>
        <end position="399"/>
    </location>
</feature>
<dbReference type="EMBL" id="CP143810">
    <property type="protein sequence ID" value="WVO22205.1"/>
    <property type="molecule type" value="Genomic_DNA"/>
</dbReference>
<evidence type="ECO:0000256" key="2">
    <source>
        <dbReference type="SAM" id="Phobius"/>
    </source>
</evidence>
<name>A0ABZ2AUJ8_9TREE</name>
<keyword evidence="2" id="KW-0812">Transmembrane</keyword>
<keyword evidence="4" id="KW-1185">Reference proteome</keyword>
<gene>
    <name evidence="3" type="ORF">IAS62_003535</name>
</gene>
<feature type="compositionally biased region" description="Basic and acidic residues" evidence="1">
    <location>
        <begin position="481"/>
        <end position="505"/>
    </location>
</feature>